<reference evidence="2 3" key="1">
    <citation type="submission" date="2016-10" db="EMBL/GenBank/DDBJ databases">
        <authorList>
            <person name="de Groot N.N."/>
        </authorList>
    </citation>
    <scope>NUCLEOTIDE SEQUENCE [LARGE SCALE GENOMIC DNA]</scope>
    <source>
        <strain evidence="2 3">CPCC 202699</strain>
    </source>
</reference>
<name>A0A1H3JI20_9PSEU</name>
<dbReference type="GO" id="GO:0005737">
    <property type="term" value="C:cytoplasm"/>
    <property type="evidence" value="ECO:0007669"/>
    <property type="project" value="TreeGrafter"/>
</dbReference>
<feature type="domain" description="N-acetyltransferase" evidence="1">
    <location>
        <begin position="25"/>
        <end position="178"/>
    </location>
</feature>
<dbReference type="SUPFAM" id="SSF55729">
    <property type="entry name" value="Acyl-CoA N-acyltransferases (Nat)"/>
    <property type="match status" value="1"/>
</dbReference>
<dbReference type="PANTHER" id="PTHR43441">
    <property type="entry name" value="RIBOSOMAL-PROTEIN-SERINE ACETYLTRANSFERASE"/>
    <property type="match status" value="1"/>
</dbReference>
<evidence type="ECO:0000259" key="1">
    <source>
        <dbReference type="PROSITE" id="PS51186"/>
    </source>
</evidence>
<dbReference type="Gene3D" id="3.40.630.30">
    <property type="match status" value="1"/>
</dbReference>
<proteinExistence type="predicted"/>
<sequence length="184" mass="20075">MERPAETLPGPDFELRRWRASDAGLVHSAVNSSLSHLEPWVGWVANGYSMADGTEFVTRARETWEAGKTFDYKILVGGELAGACGLMTRRGHGGLEIGYWLTPGHTGRGLMTRVSAVLVDEAFRVGATRVEIMHDEKNVRSGAIPRRLGFTEVERHEADEPGGWACNGVHIVWRLTNPGGPAAP</sequence>
<dbReference type="PROSITE" id="PS51186">
    <property type="entry name" value="GNAT"/>
    <property type="match status" value="1"/>
</dbReference>
<organism evidence="2 3">
    <name type="scientific">Amycolatopsis xylanica</name>
    <dbReference type="NCBI Taxonomy" id="589385"/>
    <lineage>
        <taxon>Bacteria</taxon>
        <taxon>Bacillati</taxon>
        <taxon>Actinomycetota</taxon>
        <taxon>Actinomycetes</taxon>
        <taxon>Pseudonocardiales</taxon>
        <taxon>Pseudonocardiaceae</taxon>
        <taxon>Amycolatopsis</taxon>
    </lineage>
</organism>
<dbReference type="InterPro" id="IPR000182">
    <property type="entry name" value="GNAT_dom"/>
</dbReference>
<keyword evidence="2" id="KW-0808">Transferase</keyword>
<dbReference type="AlphaFoldDB" id="A0A1H3JI20"/>
<dbReference type="OrthoDB" id="9799321at2"/>
<dbReference type="InterPro" id="IPR016181">
    <property type="entry name" value="Acyl_CoA_acyltransferase"/>
</dbReference>
<gene>
    <name evidence="2" type="ORF">SAMN05421504_105422</name>
</gene>
<accession>A0A1H3JI20</accession>
<evidence type="ECO:0000313" key="2">
    <source>
        <dbReference type="EMBL" id="SDY39650.1"/>
    </source>
</evidence>
<dbReference type="GO" id="GO:1990189">
    <property type="term" value="F:protein N-terminal-serine acetyltransferase activity"/>
    <property type="evidence" value="ECO:0007669"/>
    <property type="project" value="TreeGrafter"/>
</dbReference>
<dbReference type="RefSeq" id="WP_091292653.1">
    <property type="nucleotide sequence ID" value="NZ_FNON01000005.1"/>
</dbReference>
<protein>
    <submittedName>
        <fullName evidence="2">Protein N-acetyltransferase, RimJ/RimL family</fullName>
    </submittedName>
</protein>
<dbReference type="PANTHER" id="PTHR43441:SF3">
    <property type="entry name" value="ACETYLTRANSFERASE"/>
    <property type="match status" value="1"/>
</dbReference>
<dbReference type="EMBL" id="FNON01000005">
    <property type="protein sequence ID" value="SDY39650.1"/>
    <property type="molecule type" value="Genomic_DNA"/>
</dbReference>
<dbReference type="Proteomes" id="UP000199515">
    <property type="component" value="Unassembled WGS sequence"/>
</dbReference>
<dbReference type="Pfam" id="PF13302">
    <property type="entry name" value="Acetyltransf_3"/>
    <property type="match status" value="1"/>
</dbReference>
<dbReference type="InterPro" id="IPR051908">
    <property type="entry name" value="Ribosomal_N-acetyltransferase"/>
</dbReference>
<dbReference type="STRING" id="589385.SAMN05421504_105422"/>
<evidence type="ECO:0000313" key="3">
    <source>
        <dbReference type="Proteomes" id="UP000199515"/>
    </source>
</evidence>
<keyword evidence="3" id="KW-1185">Reference proteome</keyword>
<dbReference type="GO" id="GO:0008999">
    <property type="term" value="F:protein-N-terminal-alanine acetyltransferase activity"/>
    <property type="evidence" value="ECO:0007669"/>
    <property type="project" value="TreeGrafter"/>
</dbReference>